<dbReference type="EC" id="2.1.1.297" evidence="5"/>
<protein>
    <recommendedName>
        <fullName evidence="5">Release factor glutamine methyltransferase</fullName>
        <shortName evidence="5">RF MTase</shortName>
        <ecNumber evidence="5">2.1.1.297</ecNumber>
    </recommendedName>
    <alternativeName>
        <fullName evidence="5">N5-glutamine methyltransferase PrmC</fullName>
    </alternativeName>
    <alternativeName>
        <fullName evidence="5">Protein-(glutamine-N5) MTase PrmC</fullName>
    </alternativeName>
    <alternativeName>
        <fullName evidence="5">Protein-glutamine N-methyltransferase PrmC</fullName>
    </alternativeName>
</protein>
<dbReference type="InterPro" id="IPR007848">
    <property type="entry name" value="Small_mtfrase_dom"/>
</dbReference>
<evidence type="ECO:0000256" key="4">
    <source>
        <dbReference type="ARBA" id="ARBA00048391"/>
    </source>
</evidence>
<dbReference type="InterPro" id="IPR019874">
    <property type="entry name" value="RF_methyltr_PrmC"/>
</dbReference>
<proteinExistence type="inferred from homology"/>
<dbReference type="Pfam" id="PF17827">
    <property type="entry name" value="PrmC_N"/>
    <property type="match status" value="1"/>
</dbReference>
<accession>A0A327X6N2</accession>
<feature type="domain" description="Methyltransferase small" evidence="6">
    <location>
        <begin position="114"/>
        <end position="195"/>
    </location>
</feature>
<evidence type="ECO:0000256" key="3">
    <source>
        <dbReference type="ARBA" id="ARBA00022691"/>
    </source>
</evidence>
<organism evidence="8 9">
    <name type="scientific">Larkinella arboricola</name>
    <dbReference type="NCBI Taxonomy" id="643671"/>
    <lineage>
        <taxon>Bacteria</taxon>
        <taxon>Pseudomonadati</taxon>
        <taxon>Bacteroidota</taxon>
        <taxon>Cytophagia</taxon>
        <taxon>Cytophagales</taxon>
        <taxon>Spirosomataceae</taxon>
        <taxon>Larkinella</taxon>
    </lineage>
</organism>
<dbReference type="Gene3D" id="3.40.50.150">
    <property type="entry name" value="Vaccinia Virus protein VP39"/>
    <property type="match status" value="1"/>
</dbReference>
<dbReference type="SUPFAM" id="SSF53335">
    <property type="entry name" value="S-adenosyl-L-methionine-dependent methyltransferases"/>
    <property type="match status" value="1"/>
</dbReference>
<dbReference type="RefSeq" id="WP_111626792.1">
    <property type="nucleotide sequence ID" value="NZ_QLMC01000001.1"/>
</dbReference>
<evidence type="ECO:0000256" key="2">
    <source>
        <dbReference type="ARBA" id="ARBA00022679"/>
    </source>
</evidence>
<evidence type="ECO:0000259" key="7">
    <source>
        <dbReference type="Pfam" id="PF17827"/>
    </source>
</evidence>
<comment type="catalytic activity">
    <reaction evidence="4 5">
        <text>L-glutaminyl-[peptide chain release factor] + S-adenosyl-L-methionine = N(5)-methyl-L-glutaminyl-[peptide chain release factor] + S-adenosyl-L-homocysteine + H(+)</text>
        <dbReference type="Rhea" id="RHEA:42896"/>
        <dbReference type="Rhea" id="RHEA-COMP:10271"/>
        <dbReference type="Rhea" id="RHEA-COMP:10272"/>
        <dbReference type="ChEBI" id="CHEBI:15378"/>
        <dbReference type="ChEBI" id="CHEBI:30011"/>
        <dbReference type="ChEBI" id="CHEBI:57856"/>
        <dbReference type="ChEBI" id="CHEBI:59789"/>
        <dbReference type="ChEBI" id="CHEBI:61891"/>
        <dbReference type="EC" id="2.1.1.297"/>
    </reaction>
</comment>
<keyword evidence="1 5" id="KW-0489">Methyltransferase</keyword>
<feature type="domain" description="Release factor glutamine methyltransferase N-terminal" evidence="7">
    <location>
        <begin position="14"/>
        <end position="75"/>
    </location>
</feature>
<dbReference type="GO" id="GO:0032259">
    <property type="term" value="P:methylation"/>
    <property type="evidence" value="ECO:0007669"/>
    <property type="project" value="UniProtKB-KW"/>
</dbReference>
<dbReference type="Pfam" id="PF05175">
    <property type="entry name" value="MTS"/>
    <property type="match status" value="1"/>
</dbReference>
<evidence type="ECO:0000313" key="9">
    <source>
        <dbReference type="Proteomes" id="UP000248790"/>
    </source>
</evidence>
<dbReference type="OrthoDB" id="9800643at2"/>
<dbReference type="InterPro" id="IPR002052">
    <property type="entry name" value="DNA_methylase_N6_adenine_CS"/>
</dbReference>
<dbReference type="GO" id="GO:0003676">
    <property type="term" value="F:nucleic acid binding"/>
    <property type="evidence" value="ECO:0007669"/>
    <property type="project" value="InterPro"/>
</dbReference>
<feature type="binding site" evidence="5">
    <location>
        <position position="187"/>
    </location>
    <ligand>
        <name>S-adenosyl-L-methionine</name>
        <dbReference type="ChEBI" id="CHEBI:59789"/>
    </ligand>
</feature>
<dbReference type="Gene3D" id="1.10.8.10">
    <property type="entry name" value="DNA helicase RuvA subunit, C-terminal domain"/>
    <property type="match status" value="1"/>
</dbReference>
<feature type="binding site" evidence="5">
    <location>
        <position position="144"/>
    </location>
    <ligand>
        <name>S-adenosyl-L-methionine</name>
        <dbReference type="ChEBI" id="CHEBI:59789"/>
    </ligand>
</feature>
<feature type="binding site" evidence="5">
    <location>
        <begin position="121"/>
        <end position="125"/>
    </location>
    <ligand>
        <name>S-adenosyl-L-methionine</name>
        <dbReference type="ChEBI" id="CHEBI:59789"/>
    </ligand>
</feature>
<comment type="caution">
    <text evidence="5">Lacks conserved residue(s) required for the propagation of feature annotation.</text>
</comment>
<evidence type="ECO:0000313" key="8">
    <source>
        <dbReference type="EMBL" id="RAK02605.1"/>
    </source>
</evidence>
<keyword evidence="3 5" id="KW-0949">S-adenosyl-L-methionine</keyword>
<keyword evidence="2 5" id="KW-0808">Transferase</keyword>
<comment type="similarity">
    <text evidence="5">Belongs to the protein N5-glutamine methyltransferase family. PrmC subfamily.</text>
</comment>
<dbReference type="PROSITE" id="PS00092">
    <property type="entry name" value="N6_MTASE"/>
    <property type="match status" value="1"/>
</dbReference>
<dbReference type="CDD" id="cd02440">
    <property type="entry name" value="AdoMet_MTases"/>
    <property type="match status" value="1"/>
</dbReference>
<dbReference type="Proteomes" id="UP000248790">
    <property type="component" value="Unassembled WGS sequence"/>
</dbReference>
<dbReference type="InterPro" id="IPR004556">
    <property type="entry name" value="HemK-like"/>
</dbReference>
<dbReference type="GO" id="GO:0102559">
    <property type="term" value="F:peptide chain release factor N(5)-glutamine methyltransferase activity"/>
    <property type="evidence" value="ECO:0007669"/>
    <property type="project" value="UniProtKB-EC"/>
</dbReference>
<dbReference type="PANTHER" id="PTHR18895">
    <property type="entry name" value="HEMK METHYLTRANSFERASE"/>
    <property type="match status" value="1"/>
</dbReference>
<comment type="function">
    <text evidence="5">Methylates the class 1 translation termination release factors RF1/PrfA and RF2/PrfB on the glutamine residue of the universally conserved GGQ motif.</text>
</comment>
<sequence length="282" mass="31915">MHTAKSLFDSLVGQLQGYRPEEARAIVFLLLEHFLLLRRTDVVAGKPIPTTPPQPDWDELIRRLNNQEPIQHLIGTTEFCGLEFQVSPAVLIPRPETEELIRLIVRDYAETTGQLNIIDLGTGSGCIAVTLARFLPQASVLAWDLSPEALEVAQLNARTLLAEVEFEQRDILNVGAENRRFECVVSNPPYVTLSEAEHMDTNVLRYEPHLALFVEDQDPLLFYKAVADFGQQHLNPGGGCYVEINERFGPQTQQVFEERGYHNVQIFKDIHGKERFVKAIKS</sequence>
<feature type="binding site" evidence="5">
    <location>
        <begin position="187"/>
        <end position="190"/>
    </location>
    <ligand>
        <name>substrate</name>
    </ligand>
</feature>
<keyword evidence="9" id="KW-1185">Reference proteome</keyword>
<dbReference type="AlphaFoldDB" id="A0A327X6N2"/>
<evidence type="ECO:0000259" key="6">
    <source>
        <dbReference type="Pfam" id="PF05175"/>
    </source>
</evidence>
<reference evidence="8 9" key="1">
    <citation type="submission" date="2018-06" db="EMBL/GenBank/DDBJ databases">
        <title>Genomic Encyclopedia of Archaeal and Bacterial Type Strains, Phase II (KMG-II): from individual species to whole genera.</title>
        <authorList>
            <person name="Goeker M."/>
        </authorList>
    </citation>
    <scope>NUCLEOTIDE SEQUENCE [LARGE SCALE GENOMIC DNA]</scope>
    <source>
        <strain evidence="8 9">DSM 21851</strain>
    </source>
</reference>
<dbReference type="InterPro" id="IPR029063">
    <property type="entry name" value="SAM-dependent_MTases_sf"/>
</dbReference>
<dbReference type="InterPro" id="IPR040758">
    <property type="entry name" value="PrmC_N"/>
</dbReference>
<dbReference type="PANTHER" id="PTHR18895:SF74">
    <property type="entry name" value="MTRF1L RELEASE FACTOR GLUTAMINE METHYLTRANSFERASE"/>
    <property type="match status" value="1"/>
</dbReference>
<comment type="caution">
    <text evidence="8">The sequence shown here is derived from an EMBL/GenBank/DDBJ whole genome shotgun (WGS) entry which is preliminary data.</text>
</comment>
<dbReference type="HAMAP" id="MF_02126">
    <property type="entry name" value="RF_methyltr_PrmC"/>
    <property type="match status" value="1"/>
</dbReference>
<evidence type="ECO:0000256" key="5">
    <source>
        <dbReference type="HAMAP-Rule" id="MF_02126"/>
    </source>
</evidence>
<evidence type="ECO:0000256" key="1">
    <source>
        <dbReference type="ARBA" id="ARBA00022603"/>
    </source>
</evidence>
<dbReference type="EMBL" id="QLMC01000001">
    <property type="protein sequence ID" value="RAK02605.1"/>
    <property type="molecule type" value="Genomic_DNA"/>
</dbReference>
<dbReference type="InterPro" id="IPR050320">
    <property type="entry name" value="N5-glutamine_MTase"/>
</dbReference>
<dbReference type="NCBIfam" id="TIGR00536">
    <property type="entry name" value="hemK_fam"/>
    <property type="match status" value="1"/>
</dbReference>
<gene>
    <name evidence="5" type="primary">prmC</name>
    <name evidence="8" type="ORF">LX87_00725</name>
</gene>
<dbReference type="NCBIfam" id="TIGR03534">
    <property type="entry name" value="RF_mod_PrmC"/>
    <property type="match status" value="1"/>
</dbReference>
<name>A0A327X6N2_LARAB</name>